<dbReference type="EMBL" id="JYDH01000052">
    <property type="protein sequence ID" value="KRY35567.1"/>
    <property type="molecule type" value="Genomic_DNA"/>
</dbReference>
<protein>
    <submittedName>
        <fullName evidence="1">Uncharacterized protein</fullName>
    </submittedName>
</protein>
<dbReference type="AlphaFoldDB" id="A0A0V1BFB1"/>
<dbReference type="InParanoid" id="A0A0V1BFB1"/>
<name>A0A0V1BFB1_TRISP</name>
<dbReference type="Proteomes" id="UP000054776">
    <property type="component" value="Unassembled WGS sequence"/>
</dbReference>
<gene>
    <name evidence="1" type="ORF">T01_1938</name>
</gene>
<sequence>MKNGRFDIASVGLFAYRFFEKILHVIFGMIDDCREENMHKRNANNGDSHMTVNF</sequence>
<evidence type="ECO:0000313" key="1">
    <source>
        <dbReference type="EMBL" id="KRY35567.1"/>
    </source>
</evidence>
<organism evidence="1 2">
    <name type="scientific">Trichinella spiralis</name>
    <name type="common">Trichina worm</name>
    <dbReference type="NCBI Taxonomy" id="6334"/>
    <lineage>
        <taxon>Eukaryota</taxon>
        <taxon>Metazoa</taxon>
        <taxon>Ecdysozoa</taxon>
        <taxon>Nematoda</taxon>
        <taxon>Enoplea</taxon>
        <taxon>Dorylaimia</taxon>
        <taxon>Trichinellida</taxon>
        <taxon>Trichinellidae</taxon>
        <taxon>Trichinella</taxon>
    </lineage>
</organism>
<keyword evidence="2" id="KW-1185">Reference proteome</keyword>
<proteinExistence type="predicted"/>
<reference evidence="1 2" key="1">
    <citation type="submission" date="2015-01" db="EMBL/GenBank/DDBJ databases">
        <title>Evolution of Trichinella species and genotypes.</title>
        <authorList>
            <person name="Korhonen P.K."/>
            <person name="Edoardo P."/>
            <person name="Giuseppe L.R."/>
            <person name="Gasser R.B."/>
        </authorList>
    </citation>
    <scope>NUCLEOTIDE SEQUENCE [LARGE SCALE GENOMIC DNA]</scope>
    <source>
        <strain evidence="1">ISS3</strain>
    </source>
</reference>
<evidence type="ECO:0000313" key="2">
    <source>
        <dbReference type="Proteomes" id="UP000054776"/>
    </source>
</evidence>
<accession>A0A0V1BFB1</accession>
<comment type="caution">
    <text evidence="1">The sequence shown here is derived from an EMBL/GenBank/DDBJ whole genome shotgun (WGS) entry which is preliminary data.</text>
</comment>